<evidence type="ECO:0000313" key="2">
    <source>
        <dbReference type="Proteomes" id="UP000216433"/>
    </source>
</evidence>
<organism evidence="1 2">
    <name type="scientific">Stenotrophomonas maltophilia</name>
    <name type="common">Pseudomonas maltophilia</name>
    <name type="synonym">Xanthomonas maltophilia</name>
    <dbReference type="NCBI Taxonomy" id="40324"/>
    <lineage>
        <taxon>Bacteria</taxon>
        <taxon>Pseudomonadati</taxon>
        <taxon>Pseudomonadota</taxon>
        <taxon>Gammaproteobacteria</taxon>
        <taxon>Lysobacterales</taxon>
        <taxon>Lysobacteraceae</taxon>
        <taxon>Stenotrophomonas</taxon>
        <taxon>Stenotrophomonas maltophilia group</taxon>
    </lineage>
</organism>
<dbReference type="Proteomes" id="UP000216433">
    <property type="component" value="Unassembled WGS sequence"/>
</dbReference>
<sequence>MKLSALCSQMLSGEACDDIDSFFLEIDDFEEAALVSRTQRIDGLLARLGPRWTSAYLFSLCMHVLATVRIAGSARDPAGAKMFLALSFTDFELYAEEGVLLPNVFYYPGSEGVAFGARRWHESGSNTSTEIDAVRSVVEDAGLLAGFRFCESRTDGPPGYEVVRVFAIPMHGNEAC</sequence>
<gene>
    <name evidence="1" type="ORF">CEK00_20440</name>
</gene>
<accession>A0A270N6X3</accession>
<evidence type="ECO:0000313" key="1">
    <source>
        <dbReference type="EMBL" id="PAM67052.1"/>
    </source>
</evidence>
<dbReference type="AlphaFoldDB" id="A0A270N6X3"/>
<comment type="caution">
    <text evidence="1">The sequence shown here is derived from an EMBL/GenBank/DDBJ whole genome shotgun (WGS) entry which is preliminary data.</text>
</comment>
<dbReference type="EMBL" id="NJGC01000040">
    <property type="protein sequence ID" value="PAM67052.1"/>
    <property type="molecule type" value="Genomic_DNA"/>
</dbReference>
<reference evidence="1 2" key="1">
    <citation type="submission" date="2017-06" db="EMBL/GenBank/DDBJ databases">
        <title>Genome sequencing and assembly of Stenotrophomonas maltophilia DF07.</title>
        <authorList>
            <person name="Iyer R."/>
        </authorList>
    </citation>
    <scope>NUCLEOTIDE SEQUENCE [LARGE SCALE GENOMIC DNA]</scope>
    <source>
        <strain evidence="1 2">DF07</strain>
    </source>
</reference>
<name>A0A270N6X3_STEMA</name>
<dbReference type="RefSeq" id="WP_021203454.1">
    <property type="nucleotide sequence ID" value="NZ_JAEDVB010000063.1"/>
</dbReference>
<proteinExistence type="predicted"/>
<protein>
    <submittedName>
        <fullName evidence="1">Uncharacterized protein</fullName>
    </submittedName>
</protein>